<proteinExistence type="predicted"/>
<evidence type="ECO:0000313" key="2">
    <source>
        <dbReference type="EMBL" id="EQD40366.1"/>
    </source>
</evidence>
<feature type="transmembrane region" description="Helical" evidence="1">
    <location>
        <begin position="111"/>
        <end position="133"/>
    </location>
</feature>
<evidence type="ECO:0000256" key="1">
    <source>
        <dbReference type="SAM" id="Phobius"/>
    </source>
</evidence>
<keyword evidence="1" id="KW-1133">Transmembrane helix</keyword>
<feature type="transmembrane region" description="Helical" evidence="1">
    <location>
        <begin position="81"/>
        <end position="105"/>
    </location>
</feature>
<reference evidence="2" key="1">
    <citation type="submission" date="2013-08" db="EMBL/GenBank/DDBJ databases">
        <authorList>
            <person name="Mendez C."/>
            <person name="Richter M."/>
            <person name="Ferrer M."/>
            <person name="Sanchez J."/>
        </authorList>
    </citation>
    <scope>NUCLEOTIDE SEQUENCE</scope>
</reference>
<keyword evidence="1" id="KW-0472">Membrane</keyword>
<feature type="transmembrane region" description="Helical" evidence="1">
    <location>
        <begin position="51"/>
        <end position="69"/>
    </location>
</feature>
<keyword evidence="1" id="KW-0812">Transmembrane</keyword>
<dbReference type="EMBL" id="AUZX01012109">
    <property type="protein sequence ID" value="EQD40366.1"/>
    <property type="molecule type" value="Genomic_DNA"/>
</dbReference>
<protein>
    <submittedName>
        <fullName evidence="2">Periplasmic sensor signal transduction histidine kinase</fullName>
    </submittedName>
</protein>
<gene>
    <name evidence="2" type="ORF">B1A_16465</name>
</gene>
<name>T0YXK6_9ZZZZ</name>
<keyword evidence="2" id="KW-0418">Kinase</keyword>
<dbReference type="GO" id="GO:0016301">
    <property type="term" value="F:kinase activity"/>
    <property type="evidence" value="ECO:0007669"/>
    <property type="project" value="UniProtKB-KW"/>
</dbReference>
<reference evidence="2" key="2">
    <citation type="journal article" date="2014" name="ISME J.">
        <title>Microbial stratification in low pH oxic and suboxic macroscopic growths along an acid mine drainage.</title>
        <authorList>
            <person name="Mendez-Garcia C."/>
            <person name="Mesa V."/>
            <person name="Sprenger R.R."/>
            <person name="Richter M."/>
            <person name="Diez M.S."/>
            <person name="Solano J."/>
            <person name="Bargiela R."/>
            <person name="Golyshina O.V."/>
            <person name="Manteca A."/>
            <person name="Ramos J.L."/>
            <person name="Gallego J.R."/>
            <person name="Llorente I."/>
            <person name="Martins Dos Santos V.A."/>
            <person name="Jensen O.N."/>
            <person name="Pelaez A.I."/>
            <person name="Sanchez J."/>
            <person name="Ferrer M."/>
        </authorList>
    </citation>
    <scope>NUCLEOTIDE SEQUENCE</scope>
</reference>
<accession>T0YXK6</accession>
<keyword evidence="2" id="KW-0808">Transferase</keyword>
<feature type="non-terminal residue" evidence="2">
    <location>
        <position position="1"/>
    </location>
</feature>
<feature type="transmembrane region" description="Helical" evidence="1">
    <location>
        <begin position="17"/>
        <end position="39"/>
    </location>
</feature>
<dbReference type="AlphaFoldDB" id="T0YXK6"/>
<organism evidence="2">
    <name type="scientific">mine drainage metagenome</name>
    <dbReference type="NCBI Taxonomy" id="410659"/>
    <lineage>
        <taxon>unclassified sequences</taxon>
        <taxon>metagenomes</taxon>
        <taxon>ecological metagenomes</taxon>
    </lineage>
</organism>
<sequence length="268" mass="29474">EQVARNTRTRQRWALKYLWLAIGALYAWDLCLYSVAMLHGSLATVLWTDRGFFDAALAVLLAVGLSRITEWESAAFVSPRIVFFNATLLGAAFYVFLMAIGSYLIRRLGGSWGAAGQLLFVGVGVLVLAVAALSEQFRAWSRVTIAKYLFPYRYDYRSEWQKLTRALSEDGETPLYERIVRVMAGFMSASGGGLWLRDGEGGYRPAGGELAPPTAPRESAHSEFFSTCSPRSGSVISTRCARPATRLARCQVRPNGCATIRACGSSCR</sequence>
<comment type="caution">
    <text evidence="2">The sequence shown here is derived from an EMBL/GenBank/DDBJ whole genome shotgun (WGS) entry which is preliminary data.</text>
</comment>